<name>A0A521BQ55_9SPHI</name>
<gene>
    <name evidence="3" type="ORF">SAMN06265348_102533</name>
</gene>
<dbReference type="PROSITE" id="PS51318">
    <property type="entry name" value="TAT"/>
    <property type="match status" value="1"/>
</dbReference>
<protein>
    <submittedName>
        <fullName evidence="3">Predicted dehydrogenase</fullName>
    </submittedName>
</protein>
<dbReference type="RefSeq" id="WP_142527176.1">
    <property type="nucleotide sequence ID" value="NZ_CBCSJO010000003.1"/>
</dbReference>
<dbReference type="InterPro" id="IPR000683">
    <property type="entry name" value="Gfo/Idh/MocA-like_OxRdtase_N"/>
</dbReference>
<feature type="domain" description="GFO/IDH/MocA-like oxidoreductase" evidence="2">
    <location>
        <begin position="226"/>
        <end position="346"/>
    </location>
</feature>
<feature type="domain" description="Gfo/Idh/MocA-like oxidoreductase N-terminal" evidence="1">
    <location>
        <begin position="93"/>
        <end position="217"/>
    </location>
</feature>
<accession>A0A521BQ55</accession>
<dbReference type="SUPFAM" id="SSF55347">
    <property type="entry name" value="Glyceraldehyde-3-phosphate dehydrogenase-like, C-terminal domain"/>
    <property type="match status" value="1"/>
</dbReference>
<dbReference type="InterPro" id="IPR052515">
    <property type="entry name" value="Gfo/Idh/MocA_Oxidoreductase"/>
</dbReference>
<sequence>MKEHETNTKDGNISRKDFLSLTGKSVAAGAAGSLIATGILQSDVLAQTSKKAVSPPASIPAGVEEPIVLEAWKSDVDQQSGPTPTPLPPARRIRYAVVGLGHLALEEILPALSICKKSKLTALVSGSPDKMKKVAAQYGIKTENCYSYQTYDQLKSNKEVDVIYIVLPNALHKEYVIRGAKAGKHILCEKPMAISSRECEEMIEACNAAKVKLMIAYRIQYQPHNRKVRELVQNKTFGAVKYIEASNSQGSANPAHWRHKKALAGGGSLPDIGLYCLNTNRFILGEEPTEVFAYQYSTPGNPLFAEVEELISWQMKFPSGVIASSSSDYNVHESRHYRVLCEKGWLNMDKAYAYKGQKLQTAHAEGKMEKQEEIGIAETNQFAAEMDHFSDCTINNKRPFTPGEEGLKDHLLMEAIYESAREGKPVKIIRNAGQGTHGAEPEMD</sequence>
<dbReference type="PANTHER" id="PTHR43249:SF1">
    <property type="entry name" value="D-GLUCOSIDE 3-DEHYDROGENASE"/>
    <property type="match status" value="1"/>
</dbReference>
<dbReference type="Proteomes" id="UP000320300">
    <property type="component" value="Unassembled WGS sequence"/>
</dbReference>
<keyword evidence="4" id="KW-1185">Reference proteome</keyword>
<evidence type="ECO:0000259" key="1">
    <source>
        <dbReference type="Pfam" id="PF01408"/>
    </source>
</evidence>
<dbReference type="PRINTS" id="PR01775">
    <property type="entry name" value="GLFROXRDTASE"/>
</dbReference>
<dbReference type="InterPro" id="IPR055170">
    <property type="entry name" value="GFO_IDH_MocA-like_dom"/>
</dbReference>
<dbReference type="Gene3D" id="3.30.360.10">
    <property type="entry name" value="Dihydrodipicolinate Reductase, domain 2"/>
    <property type="match status" value="1"/>
</dbReference>
<dbReference type="PANTHER" id="PTHR43249">
    <property type="entry name" value="UDP-N-ACETYL-2-AMINO-2-DEOXY-D-GLUCURONATE OXIDASE"/>
    <property type="match status" value="1"/>
</dbReference>
<dbReference type="Pfam" id="PF22725">
    <property type="entry name" value="GFO_IDH_MocA_C3"/>
    <property type="match status" value="1"/>
</dbReference>
<dbReference type="Pfam" id="PF01408">
    <property type="entry name" value="GFO_IDH_MocA"/>
    <property type="match status" value="1"/>
</dbReference>
<dbReference type="GO" id="GO:0000166">
    <property type="term" value="F:nucleotide binding"/>
    <property type="evidence" value="ECO:0007669"/>
    <property type="project" value="InterPro"/>
</dbReference>
<dbReference type="OrthoDB" id="9815825at2"/>
<dbReference type="AlphaFoldDB" id="A0A521BQ55"/>
<dbReference type="SUPFAM" id="SSF51735">
    <property type="entry name" value="NAD(P)-binding Rossmann-fold domains"/>
    <property type="match status" value="1"/>
</dbReference>
<dbReference type="InterPro" id="IPR036291">
    <property type="entry name" value="NAD(P)-bd_dom_sf"/>
</dbReference>
<evidence type="ECO:0000313" key="4">
    <source>
        <dbReference type="Proteomes" id="UP000320300"/>
    </source>
</evidence>
<proteinExistence type="predicted"/>
<dbReference type="EMBL" id="FXTN01000002">
    <property type="protein sequence ID" value="SMO49239.1"/>
    <property type="molecule type" value="Genomic_DNA"/>
</dbReference>
<reference evidence="3 4" key="1">
    <citation type="submission" date="2017-05" db="EMBL/GenBank/DDBJ databases">
        <authorList>
            <person name="Varghese N."/>
            <person name="Submissions S."/>
        </authorList>
    </citation>
    <scope>NUCLEOTIDE SEQUENCE [LARGE SCALE GENOMIC DNA]</scope>
    <source>
        <strain evidence="3 4">DSM 19036</strain>
    </source>
</reference>
<evidence type="ECO:0000313" key="3">
    <source>
        <dbReference type="EMBL" id="SMO49239.1"/>
    </source>
</evidence>
<dbReference type="InterPro" id="IPR006311">
    <property type="entry name" value="TAT_signal"/>
</dbReference>
<dbReference type="InterPro" id="IPR008354">
    <property type="entry name" value="Glc-Fru_OxRdtase_bac"/>
</dbReference>
<dbReference type="Gene3D" id="3.40.50.720">
    <property type="entry name" value="NAD(P)-binding Rossmann-like Domain"/>
    <property type="match status" value="1"/>
</dbReference>
<organism evidence="3 4">
    <name type="scientific">Pedobacter westerhofensis</name>
    <dbReference type="NCBI Taxonomy" id="425512"/>
    <lineage>
        <taxon>Bacteria</taxon>
        <taxon>Pseudomonadati</taxon>
        <taxon>Bacteroidota</taxon>
        <taxon>Sphingobacteriia</taxon>
        <taxon>Sphingobacteriales</taxon>
        <taxon>Sphingobacteriaceae</taxon>
        <taxon>Pedobacter</taxon>
    </lineage>
</organism>
<evidence type="ECO:0000259" key="2">
    <source>
        <dbReference type="Pfam" id="PF22725"/>
    </source>
</evidence>